<organism evidence="1 2">
    <name type="scientific">Pseudosulfitobacter koreensis</name>
    <dbReference type="NCBI Taxonomy" id="2968472"/>
    <lineage>
        <taxon>Bacteria</taxon>
        <taxon>Pseudomonadati</taxon>
        <taxon>Pseudomonadota</taxon>
        <taxon>Alphaproteobacteria</taxon>
        <taxon>Rhodobacterales</taxon>
        <taxon>Roseobacteraceae</taxon>
        <taxon>Pseudosulfitobacter</taxon>
    </lineage>
</organism>
<protein>
    <recommendedName>
        <fullName evidence="3">Phosphoadenosine phosphosulfate reductase</fullName>
    </recommendedName>
</protein>
<reference evidence="1" key="1">
    <citation type="submission" date="2022-07" db="EMBL/GenBank/DDBJ databases">
        <title>Pseudosulfitobacter sp. strain AP-MA-4, whole genome sequence.</title>
        <authorList>
            <person name="Jiang Y."/>
        </authorList>
    </citation>
    <scope>NUCLEOTIDE SEQUENCE</scope>
    <source>
        <strain evidence="1">AP-MA-4</strain>
    </source>
</reference>
<sequence length="305" mass="34173">MQNAADTFNPTLSGLSKDEWQGALAEIAGERGHFEHLGKRHFAAHVEQGDTLLVTFETVQGMRALSEDAIPMGWNMVRRHGWSHLCIGSDGDTWFRDPAVYAYFDRLIDDGFFDAYETVVFYGAGPCGYAAAAYSVASPGARVLAIQPQATLDVRVTDWDDRFVDMRRTDFSSRYGFAPDMLDAAAQAHVVYDPRETLDAMHAALFTRGNVQKLRTRHLGDAIQTHMINMDLIQPLLEQTAAGTLGTRSFAMLWRARRDYPPYLRAVLSALDIDKRTLLIRALCVNVTGRITAPRFARKLKELDN</sequence>
<dbReference type="EMBL" id="JANKJG010000004">
    <property type="protein sequence ID" value="MCR8826516.1"/>
    <property type="molecule type" value="Genomic_DNA"/>
</dbReference>
<evidence type="ECO:0000313" key="1">
    <source>
        <dbReference type="EMBL" id="MCR8826516.1"/>
    </source>
</evidence>
<evidence type="ECO:0000313" key="2">
    <source>
        <dbReference type="Proteomes" id="UP001165396"/>
    </source>
</evidence>
<keyword evidence="2" id="KW-1185">Reference proteome</keyword>
<gene>
    <name evidence="1" type="ORF">NTA49_08195</name>
</gene>
<proteinExistence type="predicted"/>
<evidence type="ECO:0008006" key="3">
    <source>
        <dbReference type="Google" id="ProtNLM"/>
    </source>
</evidence>
<dbReference type="RefSeq" id="WP_258294218.1">
    <property type="nucleotide sequence ID" value="NZ_JANKJG010000004.1"/>
</dbReference>
<dbReference type="Proteomes" id="UP001165396">
    <property type="component" value="Unassembled WGS sequence"/>
</dbReference>
<name>A0ABT1Z042_9RHOB</name>
<accession>A0ABT1Z042</accession>
<comment type="caution">
    <text evidence="1">The sequence shown here is derived from an EMBL/GenBank/DDBJ whole genome shotgun (WGS) entry which is preliminary data.</text>
</comment>